<sequence>MNINTNNNTDTESKIYIKDKPAGITSKDYADIIKKENNLKKICFCGRLDPMARGQMLFLGDELCKKMDNYRSSQKIYQFEICFGLQTDTDDPLGIIENYKTKFDIDIITKQLLTLLKSYNCEFEQNFHKYSSILINGTPYWLHTKENNSVVEKPKHTVTIKQLDILEKKETNFEEFVNHIIYTIKNINIKHDFRQDKIIQQWEEMIPLFDKKMISLKLELHVTSGFYVRQFIRDLANQINFPFMVFDINRTNISL</sequence>
<dbReference type="EMBL" id="MN740254">
    <property type="protein sequence ID" value="QHT96192.1"/>
    <property type="molecule type" value="Genomic_DNA"/>
</dbReference>
<dbReference type="GO" id="GO:0003723">
    <property type="term" value="F:RNA binding"/>
    <property type="evidence" value="ECO:0007669"/>
    <property type="project" value="InterPro"/>
</dbReference>
<feature type="domain" description="Pseudouridine synthase II N-terminal" evidence="4">
    <location>
        <begin position="35"/>
        <end position="174"/>
    </location>
</feature>
<dbReference type="InterPro" id="IPR002501">
    <property type="entry name" value="PsdUridine_synth_N"/>
</dbReference>
<accession>A0A6C0IT38</accession>
<dbReference type="SUPFAM" id="SSF55120">
    <property type="entry name" value="Pseudouridine synthase"/>
    <property type="match status" value="1"/>
</dbReference>
<keyword evidence="3" id="KW-0413">Isomerase</keyword>
<organism evidence="5">
    <name type="scientific">viral metagenome</name>
    <dbReference type="NCBI Taxonomy" id="1070528"/>
    <lineage>
        <taxon>unclassified sequences</taxon>
        <taxon>metagenomes</taxon>
        <taxon>organismal metagenomes</taxon>
    </lineage>
</organism>
<dbReference type="GO" id="GO:0006400">
    <property type="term" value="P:tRNA modification"/>
    <property type="evidence" value="ECO:0007669"/>
    <property type="project" value="TreeGrafter"/>
</dbReference>
<evidence type="ECO:0000256" key="2">
    <source>
        <dbReference type="ARBA" id="ARBA00022694"/>
    </source>
</evidence>
<evidence type="ECO:0000256" key="3">
    <source>
        <dbReference type="ARBA" id="ARBA00023235"/>
    </source>
</evidence>
<dbReference type="InterPro" id="IPR020103">
    <property type="entry name" value="PsdUridine_synth_cat_dom_sf"/>
</dbReference>
<dbReference type="PANTHER" id="PTHR13767:SF2">
    <property type="entry name" value="PSEUDOURIDYLATE SYNTHASE TRUB1"/>
    <property type="match status" value="1"/>
</dbReference>
<keyword evidence="2" id="KW-0819">tRNA processing</keyword>
<dbReference type="EC" id="5.4.99.25" evidence="1"/>
<dbReference type="Gene3D" id="3.30.2350.10">
    <property type="entry name" value="Pseudouridine synthase"/>
    <property type="match status" value="1"/>
</dbReference>
<evidence type="ECO:0000259" key="4">
    <source>
        <dbReference type="Pfam" id="PF01509"/>
    </source>
</evidence>
<evidence type="ECO:0000256" key="1">
    <source>
        <dbReference type="ARBA" id="ARBA00012787"/>
    </source>
</evidence>
<dbReference type="InterPro" id="IPR014780">
    <property type="entry name" value="tRNA_psdUridine_synth_TruB"/>
</dbReference>
<evidence type="ECO:0000313" key="5">
    <source>
        <dbReference type="EMBL" id="QHT96192.1"/>
    </source>
</evidence>
<dbReference type="GO" id="GO:0160148">
    <property type="term" value="F:tRNA pseudouridine(55) synthase activity"/>
    <property type="evidence" value="ECO:0007669"/>
    <property type="project" value="UniProtKB-EC"/>
</dbReference>
<dbReference type="AlphaFoldDB" id="A0A6C0IT38"/>
<dbReference type="GO" id="GO:1990481">
    <property type="term" value="P:mRNA pseudouridine synthesis"/>
    <property type="evidence" value="ECO:0007669"/>
    <property type="project" value="TreeGrafter"/>
</dbReference>
<protein>
    <recommendedName>
        <fullName evidence="1">tRNA pseudouridine(55) synthase</fullName>
        <ecNumber evidence="1">5.4.99.25</ecNumber>
    </recommendedName>
</protein>
<dbReference type="PANTHER" id="PTHR13767">
    <property type="entry name" value="TRNA-PSEUDOURIDINE SYNTHASE"/>
    <property type="match status" value="1"/>
</dbReference>
<name>A0A6C0IT38_9ZZZZ</name>
<proteinExistence type="predicted"/>
<reference evidence="5" key="1">
    <citation type="journal article" date="2020" name="Nature">
        <title>Giant virus diversity and host interactions through global metagenomics.</title>
        <authorList>
            <person name="Schulz F."/>
            <person name="Roux S."/>
            <person name="Paez-Espino D."/>
            <person name="Jungbluth S."/>
            <person name="Walsh D.A."/>
            <person name="Denef V.J."/>
            <person name="McMahon K.D."/>
            <person name="Konstantinidis K.T."/>
            <person name="Eloe-Fadrosh E.A."/>
            <person name="Kyrpides N.C."/>
            <person name="Woyke T."/>
        </authorList>
    </citation>
    <scope>NUCLEOTIDE SEQUENCE</scope>
    <source>
        <strain evidence="5">GVMAG-M-3300024302-11</strain>
    </source>
</reference>
<dbReference type="Pfam" id="PF01509">
    <property type="entry name" value="TruB_N"/>
    <property type="match status" value="1"/>
</dbReference>